<proteinExistence type="inferred from homology"/>
<dbReference type="EMBL" id="HE663493">
    <property type="protein sequence ID" value="CCG06804.1"/>
    <property type="molecule type" value="Genomic_DNA"/>
</dbReference>
<dbReference type="PANTHER" id="PTHR33202">
    <property type="entry name" value="ZINC UPTAKE REGULATION PROTEIN"/>
    <property type="match status" value="1"/>
</dbReference>
<dbReference type="Proteomes" id="UP000033220">
    <property type="component" value="Chromosome DSM 122"/>
</dbReference>
<keyword evidence="10 13" id="KW-0238">DNA-binding</keyword>
<keyword evidence="5 13" id="KW-0963">Cytoplasm</keyword>
<dbReference type="InterPro" id="IPR002481">
    <property type="entry name" value="FUR"/>
</dbReference>
<feature type="region of interest" description="Disordered" evidence="14">
    <location>
        <begin position="1"/>
        <end position="24"/>
    </location>
</feature>
<feature type="binding site" evidence="12">
    <location>
        <position position="112"/>
    </location>
    <ligand>
        <name>Fe cation</name>
        <dbReference type="ChEBI" id="CHEBI:24875"/>
    </ligand>
</feature>
<evidence type="ECO:0000256" key="13">
    <source>
        <dbReference type="RuleBase" id="RU364037"/>
    </source>
</evidence>
<evidence type="ECO:0000256" key="8">
    <source>
        <dbReference type="ARBA" id="ARBA00022833"/>
    </source>
</evidence>
<keyword evidence="9 13" id="KW-0805">Transcription regulation</keyword>
<evidence type="ECO:0000256" key="10">
    <source>
        <dbReference type="ARBA" id="ARBA00023125"/>
    </source>
</evidence>
<evidence type="ECO:0000256" key="14">
    <source>
        <dbReference type="SAM" id="MobiDB-lite"/>
    </source>
</evidence>
<comment type="subcellular location">
    <subcellularLocation>
        <location evidence="1 13">Cytoplasm</location>
    </subcellularLocation>
</comment>
<dbReference type="eggNOG" id="COG0735">
    <property type="taxonomic scope" value="Bacteria"/>
</dbReference>
<evidence type="ECO:0000313" key="15">
    <source>
        <dbReference type="EMBL" id="CCG06804.1"/>
    </source>
</evidence>
<evidence type="ECO:0000256" key="3">
    <source>
        <dbReference type="ARBA" id="ARBA00011738"/>
    </source>
</evidence>
<feature type="binding site" evidence="12">
    <location>
        <position position="114"/>
    </location>
    <ligand>
        <name>Fe cation</name>
        <dbReference type="ChEBI" id="CHEBI:24875"/>
    </ligand>
</feature>
<keyword evidence="6 13" id="KW-0678">Repressor</keyword>
<organism evidence="15 16">
    <name type="scientific">Pararhodospirillum photometricum DSM 122</name>
    <dbReference type="NCBI Taxonomy" id="1150469"/>
    <lineage>
        <taxon>Bacteria</taxon>
        <taxon>Pseudomonadati</taxon>
        <taxon>Pseudomonadota</taxon>
        <taxon>Alphaproteobacteria</taxon>
        <taxon>Rhodospirillales</taxon>
        <taxon>Rhodospirillaceae</taxon>
        <taxon>Pararhodospirillum</taxon>
    </lineage>
</organism>
<reference evidence="15 16" key="1">
    <citation type="submission" date="2012-02" db="EMBL/GenBank/DDBJ databases">
        <title>Shotgun genome sequence of Phaeospirillum photometricum DSM 122.</title>
        <authorList>
            <person name="Duquesne K."/>
            <person name="Sturgis J."/>
        </authorList>
    </citation>
    <scope>NUCLEOTIDE SEQUENCE [LARGE SCALE GENOMIC DNA]</scope>
    <source>
        <strain evidence="16">DSM122</strain>
    </source>
</reference>
<evidence type="ECO:0000256" key="1">
    <source>
        <dbReference type="ARBA" id="ARBA00004496"/>
    </source>
</evidence>
<keyword evidence="12 13" id="KW-0408">Iron</keyword>
<accession>H6SMC1</accession>
<dbReference type="HOGENOM" id="CLU_096072_3_2_5"/>
<evidence type="ECO:0000256" key="7">
    <source>
        <dbReference type="ARBA" id="ARBA00022723"/>
    </source>
</evidence>
<feature type="binding site" evidence="12">
    <location>
        <position position="150"/>
    </location>
    <ligand>
        <name>Fe cation</name>
        <dbReference type="ChEBI" id="CHEBI:24875"/>
    </ligand>
</feature>
<comment type="cofactor">
    <cofactor evidence="12">
        <name>Mn(2+)</name>
        <dbReference type="ChEBI" id="CHEBI:29035"/>
    </cofactor>
    <cofactor evidence="12">
        <name>Fe(2+)</name>
        <dbReference type="ChEBI" id="CHEBI:29033"/>
    </cofactor>
    <text evidence="12">Binds 1 Mn(2+) or Fe(2+) ion per subunit.</text>
</comment>
<comment type="subunit">
    <text evidence="3 13">Homodimer.</text>
</comment>
<dbReference type="CDD" id="cd07153">
    <property type="entry name" value="Fur_like"/>
    <property type="match status" value="1"/>
</dbReference>
<dbReference type="FunFam" id="1.10.10.10:FF:000051">
    <property type="entry name" value="Fur family transcriptional regulator"/>
    <property type="match status" value="1"/>
</dbReference>
<dbReference type="GO" id="GO:0045892">
    <property type="term" value="P:negative regulation of DNA-templated transcription"/>
    <property type="evidence" value="ECO:0007669"/>
    <property type="project" value="TreeGrafter"/>
</dbReference>
<dbReference type="InterPro" id="IPR036390">
    <property type="entry name" value="WH_DNA-bd_sf"/>
</dbReference>
<evidence type="ECO:0000313" key="16">
    <source>
        <dbReference type="Proteomes" id="UP000033220"/>
    </source>
</evidence>
<evidence type="ECO:0000256" key="2">
    <source>
        <dbReference type="ARBA" id="ARBA00007957"/>
    </source>
</evidence>
<evidence type="ECO:0000256" key="6">
    <source>
        <dbReference type="ARBA" id="ARBA00022491"/>
    </source>
</evidence>
<dbReference type="KEGG" id="rpm:RSPPHO_00178"/>
<dbReference type="InterPro" id="IPR036388">
    <property type="entry name" value="WH-like_DNA-bd_sf"/>
</dbReference>
<dbReference type="PANTHER" id="PTHR33202:SF2">
    <property type="entry name" value="FERRIC UPTAKE REGULATION PROTEIN"/>
    <property type="match status" value="1"/>
</dbReference>
<keyword evidence="7 12" id="KW-0479">Metal-binding</keyword>
<feature type="binding site" evidence="12">
    <location>
        <position position="133"/>
    </location>
    <ligand>
        <name>Fe cation</name>
        <dbReference type="ChEBI" id="CHEBI:24875"/>
    </ligand>
</feature>
<dbReference type="Gene3D" id="1.10.10.10">
    <property type="entry name" value="Winged helix-like DNA-binding domain superfamily/Winged helix DNA-binding domain"/>
    <property type="match status" value="1"/>
</dbReference>
<dbReference type="AlphaFoldDB" id="H6SMC1"/>
<name>H6SMC1_PARPM</name>
<dbReference type="Gene3D" id="3.30.1490.190">
    <property type="match status" value="1"/>
</dbReference>
<gene>
    <name evidence="13" type="primary">fur</name>
    <name evidence="15" type="ORF">RSPPHO_00178</name>
</gene>
<dbReference type="GO" id="GO:0003700">
    <property type="term" value="F:DNA-binding transcription factor activity"/>
    <property type="evidence" value="ECO:0007669"/>
    <property type="project" value="UniProtKB-UniRule"/>
</dbReference>
<dbReference type="PATRIC" id="fig|1150469.3.peg.226"/>
<comment type="similarity">
    <text evidence="2 13">Belongs to the Fur family.</text>
</comment>
<dbReference type="GO" id="GO:1900376">
    <property type="term" value="P:regulation of secondary metabolite biosynthetic process"/>
    <property type="evidence" value="ECO:0007669"/>
    <property type="project" value="TreeGrafter"/>
</dbReference>
<evidence type="ECO:0000256" key="5">
    <source>
        <dbReference type="ARBA" id="ARBA00022490"/>
    </source>
</evidence>
<dbReference type="SUPFAM" id="SSF46785">
    <property type="entry name" value="Winged helix' DNA-binding domain"/>
    <property type="match status" value="1"/>
</dbReference>
<dbReference type="GO" id="GO:0008270">
    <property type="term" value="F:zinc ion binding"/>
    <property type="evidence" value="ECO:0007669"/>
    <property type="project" value="TreeGrafter"/>
</dbReference>
<evidence type="ECO:0000256" key="9">
    <source>
        <dbReference type="ARBA" id="ARBA00023015"/>
    </source>
</evidence>
<keyword evidence="16" id="KW-1185">Reference proteome</keyword>
<evidence type="ECO:0000256" key="11">
    <source>
        <dbReference type="ARBA" id="ARBA00023163"/>
    </source>
</evidence>
<evidence type="ECO:0000256" key="12">
    <source>
        <dbReference type="PIRSR" id="PIRSR602481-2"/>
    </source>
</evidence>
<dbReference type="STRING" id="1150469.RSPPHO_00178"/>
<feature type="compositionally biased region" description="Low complexity" evidence="14">
    <location>
        <begin position="13"/>
        <end position="24"/>
    </location>
</feature>
<evidence type="ECO:0000256" key="4">
    <source>
        <dbReference type="ARBA" id="ARBA00020910"/>
    </source>
</evidence>
<protein>
    <recommendedName>
        <fullName evidence="4 13">Ferric uptake regulation protein</fullName>
    </recommendedName>
</protein>
<dbReference type="Pfam" id="PF01475">
    <property type="entry name" value="FUR"/>
    <property type="match status" value="1"/>
</dbReference>
<dbReference type="InterPro" id="IPR043135">
    <property type="entry name" value="Fur_C"/>
</dbReference>
<keyword evidence="11 13" id="KW-0804">Transcription</keyword>
<dbReference type="GO" id="GO:0000976">
    <property type="term" value="F:transcription cis-regulatory region binding"/>
    <property type="evidence" value="ECO:0007669"/>
    <property type="project" value="TreeGrafter"/>
</dbReference>
<keyword evidence="8 13" id="KW-0862">Zinc</keyword>
<dbReference type="GO" id="GO:0005829">
    <property type="term" value="C:cytosol"/>
    <property type="evidence" value="ECO:0007669"/>
    <property type="project" value="TreeGrafter"/>
</dbReference>
<sequence>MCRDAFSTRRPATRMGRTTNRGTGRMMSSIEKRCLEKGMKMTEQRRVIARVLSEAVDHPDVEEVYRRATEIDPRISIATVYRTVRLFEEAGILERHDFRDGRARYEEVSDEHHDHLIDINSSAVIEFHSDEIERIQREIARRLGYRLIGHRLELYGVPLDDQA</sequence>